<dbReference type="GO" id="GO:0004035">
    <property type="term" value="F:alkaline phosphatase activity"/>
    <property type="evidence" value="ECO:0007669"/>
    <property type="project" value="TreeGrafter"/>
</dbReference>
<dbReference type="Proteomes" id="UP000621856">
    <property type="component" value="Unassembled WGS sequence"/>
</dbReference>
<accession>A0A8J3A1I2</accession>
<evidence type="ECO:0000256" key="5">
    <source>
        <dbReference type="SAM" id="SignalP"/>
    </source>
</evidence>
<feature type="binding site" evidence="3">
    <location>
        <position position="340"/>
    </location>
    <ligand>
        <name>Mg(2+)</name>
        <dbReference type="ChEBI" id="CHEBI:18420"/>
    </ligand>
</feature>
<keyword evidence="1" id="KW-0597">Phosphoprotein</keyword>
<evidence type="ECO:0000256" key="3">
    <source>
        <dbReference type="PIRSR" id="PIRSR601952-2"/>
    </source>
</evidence>
<evidence type="ECO:0000256" key="4">
    <source>
        <dbReference type="RuleBase" id="RU003946"/>
    </source>
</evidence>
<keyword evidence="3" id="KW-0479">Metal-binding</keyword>
<reference evidence="6" key="1">
    <citation type="journal article" date="2014" name="Int. J. Syst. Evol. Microbiol.">
        <title>Complete genome sequence of Corynebacterium casei LMG S-19264T (=DSM 44701T), isolated from a smear-ripened cheese.</title>
        <authorList>
            <consortium name="US DOE Joint Genome Institute (JGI-PGF)"/>
            <person name="Walter F."/>
            <person name="Albersmeier A."/>
            <person name="Kalinowski J."/>
            <person name="Ruckert C."/>
        </authorList>
    </citation>
    <scope>NUCLEOTIDE SEQUENCE</scope>
    <source>
        <strain evidence="6">CGMCC 1.14984</strain>
    </source>
</reference>
<dbReference type="CDD" id="cd16012">
    <property type="entry name" value="ALP"/>
    <property type="match status" value="1"/>
</dbReference>
<dbReference type="PROSITE" id="PS51257">
    <property type="entry name" value="PROKAR_LIPOPROTEIN"/>
    <property type="match status" value="1"/>
</dbReference>
<gene>
    <name evidence="6" type="primary">phoA</name>
    <name evidence="6" type="ORF">GCM10011355_14110</name>
</gene>
<dbReference type="SUPFAM" id="SSF53649">
    <property type="entry name" value="Alkaline phosphatase-like"/>
    <property type="match status" value="1"/>
</dbReference>
<feature type="binding site" evidence="3">
    <location>
        <position position="349"/>
    </location>
    <ligand>
        <name>Zn(2+)</name>
        <dbReference type="ChEBI" id="CHEBI:29105"/>
        <label>1</label>
    </ligand>
</feature>
<dbReference type="Gene3D" id="3.40.720.10">
    <property type="entry name" value="Alkaline Phosphatase, subunit A"/>
    <property type="match status" value="1"/>
</dbReference>
<comment type="cofactor">
    <cofactor evidence="3">
        <name>Mg(2+)</name>
        <dbReference type="ChEBI" id="CHEBI:18420"/>
    </cofactor>
    <text evidence="3">Binds 1 Mg(2+) ion.</text>
</comment>
<feature type="binding site" evidence="3">
    <location>
        <position position="193"/>
    </location>
    <ligand>
        <name>Mg(2+)</name>
        <dbReference type="ChEBI" id="CHEBI:18420"/>
    </ligand>
</feature>
<proteinExistence type="inferred from homology"/>
<evidence type="ECO:0000256" key="1">
    <source>
        <dbReference type="ARBA" id="ARBA00022553"/>
    </source>
</evidence>
<dbReference type="InterPro" id="IPR001952">
    <property type="entry name" value="Alkaline_phosphatase"/>
</dbReference>
<organism evidence="6 7">
    <name type="scientific">Aquisalinus luteolus</name>
    <dbReference type="NCBI Taxonomy" id="1566827"/>
    <lineage>
        <taxon>Bacteria</taxon>
        <taxon>Pseudomonadati</taxon>
        <taxon>Pseudomonadota</taxon>
        <taxon>Alphaproteobacteria</taxon>
        <taxon>Parvularculales</taxon>
        <taxon>Parvularculaceae</taxon>
        <taxon>Aquisalinus</taxon>
    </lineage>
</organism>
<feature type="binding site" evidence="3">
    <location>
        <position position="386"/>
    </location>
    <ligand>
        <name>Zn(2+)</name>
        <dbReference type="ChEBI" id="CHEBI:29105"/>
        <label>2</label>
    </ligand>
</feature>
<keyword evidence="5" id="KW-0732">Signal</keyword>
<evidence type="ECO:0000313" key="6">
    <source>
        <dbReference type="EMBL" id="GGH96071.1"/>
    </source>
</evidence>
<dbReference type="PRINTS" id="PR00113">
    <property type="entry name" value="ALKPHPHTASE"/>
</dbReference>
<feature type="chain" id="PRO_5035195880" evidence="5">
    <location>
        <begin position="20"/>
        <end position="525"/>
    </location>
</feature>
<feature type="binding site" evidence="3">
    <location>
        <position position="479"/>
    </location>
    <ligand>
        <name>Zn(2+)</name>
        <dbReference type="ChEBI" id="CHEBI:29105"/>
        <label>2</label>
    </ligand>
</feature>
<dbReference type="Pfam" id="PF00245">
    <property type="entry name" value="Alk_phosphatase"/>
    <property type="match status" value="1"/>
</dbReference>
<dbReference type="AlphaFoldDB" id="A0A8J3A1I2"/>
<feature type="binding site" evidence="3">
    <location>
        <position position="345"/>
    </location>
    <ligand>
        <name>Zn(2+)</name>
        <dbReference type="ChEBI" id="CHEBI:29105"/>
        <label>2</label>
    </ligand>
</feature>
<dbReference type="PANTHER" id="PTHR11596">
    <property type="entry name" value="ALKALINE PHOSPHATASE"/>
    <property type="match status" value="1"/>
</dbReference>
<dbReference type="EMBL" id="BMGZ01000001">
    <property type="protein sequence ID" value="GGH96071.1"/>
    <property type="molecule type" value="Genomic_DNA"/>
</dbReference>
<keyword evidence="3" id="KW-0460">Magnesium</keyword>
<dbReference type="RefSeq" id="WP_229714532.1">
    <property type="nucleotide sequence ID" value="NZ_BMGZ01000001.1"/>
</dbReference>
<dbReference type="SMART" id="SM00098">
    <property type="entry name" value="alkPPc"/>
    <property type="match status" value="1"/>
</dbReference>
<protein>
    <submittedName>
        <fullName evidence="6">Alkaline phosphatase</fullName>
    </submittedName>
</protein>
<name>A0A8J3A1I2_9PROT</name>
<comment type="similarity">
    <text evidence="4">Belongs to the alkaline phosphatase family.</text>
</comment>
<dbReference type="GO" id="GO:0046872">
    <property type="term" value="F:metal ion binding"/>
    <property type="evidence" value="ECO:0007669"/>
    <property type="project" value="UniProtKB-KW"/>
</dbReference>
<reference evidence="6" key="2">
    <citation type="submission" date="2020-09" db="EMBL/GenBank/DDBJ databases">
        <authorList>
            <person name="Sun Q."/>
            <person name="Zhou Y."/>
        </authorList>
    </citation>
    <scope>NUCLEOTIDE SEQUENCE</scope>
    <source>
        <strain evidence="6">CGMCC 1.14984</strain>
    </source>
</reference>
<feature type="binding site" evidence="3">
    <location>
        <position position="191"/>
    </location>
    <ligand>
        <name>Mg(2+)</name>
        <dbReference type="ChEBI" id="CHEBI:18420"/>
    </ligand>
</feature>
<feature type="active site" description="Phosphoserine intermediate" evidence="2">
    <location>
        <position position="130"/>
    </location>
</feature>
<dbReference type="InterPro" id="IPR017850">
    <property type="entry name" value="Alkaline_phosphatase_core_sf"/>
</dbReference>
<evidence type="ECO:0000256" key="2">
    <source>
        <dbReference type="PIRSR" id="PIRSR601952-1"/>
    </source>
</evidence>
<keyword evidence="3" id="KW-0862">Zinc</keyword>
<evidence type="ECO:0000313" key="7">
    <source>
        <dbReference type="Proteomes" id="UP000621856"/>
    </source>
</evidence>
<feature type="binding site" evidence="3">
    <location>
        <position position="80"/>
    </location>
    <ligand>
        <name>Zn(2+)</name>
        <dbReference type="ChEBI" id="CHEBI:29105"/>
        <label>2</label>
    </ligand>
</feature>
<feature type="binding site" evidence="3">
    <location>
        <position position="80"/>
    </location>
    <ligand>
        <name>Mg(2+)</name>
        <dbReference type="ChEBI" id="CHEBI:18420"/>
    </ligand>
</feature>
<feature type="binding site" evidence="3">
    <location>
        <position position="387"/>
    </location>
    <ligand>
        <name>Zn(2+)</name>
        <dbReference type="ChEBI" id="CHEBI:29105"/>
        <label>2</label>
    </ligand>
</feature>
<sequence length="525" mass="55345">MRLITTVCLTALIAGCAQMPSTTTDTSAPEVSATLKTPPAIPARVAGNEWYEGAQETLKANLAKRPIDRPAKNVILFIADGMDPTTVTAARIFDGQQKGMSGEENVLAFETLPHLALSKTYNTNQQVADSAGTASAMLTGVKTKAGMISVSDEAMVGDCQGALDNPVMTAGELAKQAGMAVGVVSTARLTHATPATVYSHSADRDWESDADLPEGAEGCTDIASQLISFPYGDGIDVALGGGRGNFMPKEMADPEYENRTGRRTDGRDLTAEWEAQGGTFVWNKAGLASASGKVLGLFEPSHMQYDADRSVNDEPSLSDMTATAIHLLSADEDGFFLMVEGGRVDHAHHGGNASRALSDTVAFDDAVATALAMVDLEDTLVIVTADHGHTMTFAGYPKRGNPMLGVVVSTEDDGSPSTEPYPAGDGKPYTTLGYANGPGAVLIGHDEDEHFERPEVSDEEAQGLDYQQQALVPGYSETHGGQDVTIFAGGPQAYLFDGTVEQNYIFHVIDFALGLNQRAEAASAE</sequence>
<dbReference type="PANTHER" id="PTHR11596:SF5">
    <property type="entry name" value="ALKALINE PHOSPHATASE"/>
    <property type="match status" value="1"/>
</dbReference>
<comment type="caution">
    <text evidence="6">The sequence shown here is derived from an EMBL/GenBank/DDBJ whole genome shotgun (WGS) entry which is preliminary data.</text>
</comment>
<comment type="cofactor">
    <cofactor evidence="3">
        <name>Zn(2+)</name>
        <dbReference type="ChEBI" id="CHEBI:29105"/>
    </cofactor>
    <text evidence="3">Binds 2 Zn(2+) ions.</text>
</comment>
<feature type="signal peptide" evidence="5">
    <location>
        <begin position="1"/>
        <end position="19"/>
    </location>
</feature>